<comment type="caution">
    <text evidence="10">Lacks conserved residue(s) required for the propagation of feature annotation.</text>
</comment>
<dbReference type="GO" id="GO:0005886">
    <property type="term" value="C:plasma membrane"/>
    <property type="evidence" value="ECO:0007669"/>
    <property type="project" value="UniProtKB-SubCell"/>
</dbReference>
<dbReference type="EMBL" id="JAUESC010000380">
    <property type="protein sequence ID" value="KAK0592990.1"/>
    <property type="molecule type" value="Genomic_DNA"/>
</dbReference>
<evidence type="ECO:0000256" key="6">
    <source>
        <dbReference type="ARBA" id="ARBA00022958"/>
    </source>
</evidence>
<feature type="transmembrane region" description="Helical" evidence="10">
    <location>
        <begin position="315"/>
        <end position="346"/>
    </location>
</feature>
<feature type="domain" description="K+ potassium transporter integral membrane" evidence="11">
    <location>
        <begin position="14"/>
        <end position="489"/>
    </location>
</feature>
<comment type="subcellular location">
    <subcellularLocation>
        <location evidence="1">Cell membrane</location>
        <topology evidence="1">Multi-pass membrane protein</topology>
    </subcellularLocation>
    <subcellularLocation>
        <location evidence="10">Membrane</location>
        <topology evidence="10">Multi-pass membrane protein</topology>
    </subcellularLocation>
</comment>
<comment type="caution">
    <text evidence="13">The sequence shown here is derived from an EMBL/GenBank/DDBJ whole genome shotgun (WGS) entry which is preliminary data.</text>
</comment>
<accession>A0AA39VUH5</accession>
<sequence>MYLQFDWKTTLSLTIRSIGVVYGDIGTSPLYTYSSTFLDGIGNKEDVIGVFSLIIYTLLLIPLVKYVFIVLLCNDNGDGGTFAIYSLICRYTKVGLIPNSQPEDRELSNYNLDISSPETQRAINIRQTLEKSNVAKITLFLVTILGTSMVIGDGVLTPCISVLSAVSGIKSLGQDAVMWISIVILILLFAVQRYGTDKVGASFAPIILLWFALNAGIGLYNLFAYDITVLRAFYPKYIFDYFSRNGKQAWISLGGVILCITGAEAMFADLGHFNISFSGIVLPALLAAYSGQTAYLVKNPDQVGDTFYASIPDPLYWPTFVVAVLAAIIASQAMISGAFSIIAQSLSLGCFPRVKVVHTSTEHEGQVYIPEINWLLMICCVIVTGAFKNTSSIGNAYGIAVVAVMLITTSLVTLIMLVVWKTNIWWIIIFFVGFIGIELVYFSSVLYKFVQGGYLPLAFSLVLMIIMGNWHYVHKKRYVYELNNKVSSQYMKDLVVNPHINRVPGIGLYYSELVQGIPPIFPHFISNIPSIHSVLVFVSIKAVPISKVALEERFLFRRMELKDYRMFRCVVRYGYKDKIEEPNEFERQLVENLIEFIRQEYCMYGSGNGDGVALLEEEVEFVQKAMDKGVVYLLGEANVTAESNSSVFKKFVVNYLYHFLKNNFRQGENHLAIPQGRLLRVGMTYEI</sequence>
<keyword evidence="7 10" id="KW-1133">Transmembrane helix</keyword>
<reference evidence="13" key="1">
    <citation type="journal article" date="2022" name="Plant J.">
        <title>Strategies of tolerance reflected in two North American maple genomes.</title>
        <authorList>
            <person name="McEvoy S.L."/>
            <person name="Sezen U.U."/>
            <person name="Trouern-Trend A."/>
            <person name="McMahon S.M."/>
            <person name="Schaberg P.G."/>
            <person name="Yang J."/>
            <person name="Wegrzyn J.L."/>
            <person name="Swenson N.G."/>
        </authorList>
    </citation>
    <scope>NUCLEOTIDE SEQUENCE</scope>
    <source>
        <strain evidence="13">NS2018</strain>
    </source>
</reference>
<keyword evidence="5 10" id="KW-0812">Transmembrane</keyword>
<feature type="transmembrane region" description="Helical" evidence="10">
    <location>
        <begin position="47"/>
        <end position="72"/>
    </location>
</feature>
<dbReference type="Pfam" id="PF22776">
    <property type="entry name" value="K_trans_C"/>
    <property type="match status" value="1"/>
</dbReference>
<dbReference type="InterPro" id="IPR003855">
    <property type="entry name" value="K+_transporter"/>
</dbReference>
<dbReference type="InterPro" id="IPR053952">
    <property type="entry name" value="K_trans_C"/>
</dbReference>
<feature type="transmembrane region" description="Helical" evidence="10">
    <location>
        <begin position="275"/>
        <end position="295"/>
    </location>
</feature>
<evidence type="ECO:0000256" key="4">
    <source>
        <dbReference type="ARBA" id="ARBA00022538"/>
    </source>
</evidence>
<evidence type="ECO:0000256" key="1">
    <source>
        <dbReference type="ARBA" id="ARBA00004651"/>
    </source>
</evidence>
<dbReference type="GO" id="GO:0015079">
    <property type="term" value="F:potassium ion transmembrane transporter activity"/>
    <property type="evidence" value="ECO:0007669"/>
    <property type="project" value="UniProtKB-UniRule"/>
</dbReference>
<feature type="transmembrane region" description="Helical" evidence="10">
    <location>
        <begin position="134"/>
        <end position="156"/>
    </location>
</feature>
<feature type="transmembrane region" description="Helical" evidence="10">
    <location>
        <begin position="367"/>
        <end position="387"/>
    </location>
</feature>
<feature type="transmembrane region" description="Helical" evidence="10">
    <location>
        <begin position="176"/>
        <end position="195"/>
    </location>
</feature>
<dbReference type="PANTHER" id="PTHR30540:SF94">
    <property type="entry name" value="POTASSIUM TRANSPORTER 5"/>
    <property type="match status" value="1"/>
</dbReference>
<keyword evidence="14" id="KW-1185">Reference proteome</keyword>
<keyword evidence="9 10" id="KW-0472">Membrane</keyword>
<comment type="function">
    <text evidence="10">Potassium transporter.</text>
</comment>
<gene>
    <name evidence="13" type="ORF">LWI29_028719</name>
</gene>
<name>A0AA39VUH5_ACESA</name>
<dbReference type="Pfam" id="PF02705">
    <property type="entry name" value="K_trans"/>
    <property type="match status" value="1"/>
</dbReference>
<feature type="domain" description="K+ potassium transporter C-terminal" evidence="12">
    <location>
        <begin position="504"/>
        <end position="687"/>
    </location>
</feature>
<keyword evidence="6 10" id="KW-0630">Potassium</keyword>
<feature type="transmembrane region" description="Helical" evidence="10">
    <location>
        <begin position="249"/>
        <end position="268"/>
    </location>
</feature>
<organism evidence="13 14">
    <name type="scientific">Acer saccharum</name>
    <name type="common">Sugar maple</name>
    <dbReference type="NCBI Taxonomy" id="4024"/>
    <lineage>
        <taxon>Eukaryota</taxon>
        <taxon>Viridiplantae</taxon>
        <taxon>Streptophyta</taxon>
        <taxon>Embryophyta</taxon>
        <taxon>Tracheophyta</taxon>
        <taxon>Spermatophyta</taxon>
        <taxon>Magnoliopsida</taxon>
        <taxon>eudicotyledons</taxon>
        <taxon>Gunneridae</taxon>
        <taxon>Pentapetalae</taxon>
        <taxon>rosids</taxon>
        <taxon>malvids</taxon>
        <taxon>Sapindales</taxon>
        <taxon>Sapindaceae</taxon>
        <taxon>Hippocastanoideae</taxon>
        <taxon>Acereae</taxon>
        <taxon>Acer</taxon>
    </lineage>
</organism>
<feature type="transmembrane region" description="Helical" evidence="10">
    <location>
        <begin position="393"/>
        <end position="417"/>
    </location>
</feature>
<feature type="transmembrane region" description="Helical" evidence="10">
    <location>
        <begin position="424"/>
        <end position="447"/>
    </location>
</feature>
<evidence type="ECO:0000256" key="3">
    <source>
        <dbReference type="ARBA" id="ARBA00022448"/>
    </source>
</evidence>
<evidence type="ECO:0000256" key="10">
    <source>
        <dbReference type="RuleBase" id="RU321113"/>
    </source>
</evidence>
<evidence type="ECO:0000259" key="12">
    <source>
        <dbReference type="Pfam" id="PF22776"/>
    </source>
</evidence>
<proteinExistence type="inferred from homology"/>
<feature type="transmembrane region" description="Helical" evidence="10">
    <location>
        <begin position="207"/>
        <end position="229"/>
    </location>
</feature>
<evidence type="ECO:0000256" key="5">
    <source>
        <dbReference type="ARBA" id="ARBA00022692"/>
    </source>
</evidence>
<keyword evidence="8 10" id="KW-0406">Ion transport</keyword>
<evidence type="ECO:0000313" key="14">
    <source>
        <dbReference type="Proteomes" id="UP001168877"/>
    </source>
</evidence>
<keyword evidence="4 10" id="KW-0633">Potassium transport</keyword>
<evidence type="ECO:0000256" key="8">
    <source>
        <dbReference type="ARBA" id="ARBA00023065"/>
    </source>
</evidence>
<dbReference type="InterPro" id="IPR053951">
    <property type="entry name" value="K_trans_N"/>
</dbReference>
<evidence type="ECO:0000256" key="9">
    <source>
        <dbReference type="ARBA" id="ARBA00023136"/>
    </source>
</evidence>
<protein>
    <recommendedName>
        <fullName evidence="10">Potassium transporter</fullName>
    </recommendedName>
</protein>
<feature type="transmembrane region" description="Helical" evidence="10">
    <location>
        <begin position="453"/>
        <end position="473"/>
    </location>
</feature>
<reference evidence="13" key="2">
    <citation type="submission" date="2023-06" db="EMBL/GenBank/DDBJ databases">
        <authorList>
            <person name="Swenson N.G."/>
            <person name="Wegrzyn J.L."/>
            <person name="Mcevoy S.L."/>
        </authorList>
    </citation>
    <scope>NUCLEOTIDE SEQUENCE</scope>
    <source>
        <strain evidence="13">NS2018</strain>
        <tissue evidence="13">Leaf</tissue>
    </source>
</reference>
<evidence type="ECO:0000256" key="2">
    <source>
        <dbReference type="ARBA" id="ARBA00008440"/>
    </source>
</evidence>
<dbReference type="AlphaFoldDB" id="A0AA39VUH5"/>
<dbReference type="NCBIfam" id="TIGR00794">
    <property type="entry name" value="kup"/>
    <property type="match status" value="1"/>
</dbReference>
<evidence type="ECO:0000313" key="13">
    <source>
        <dbReference type="EMBL" id="KAK0592990.1"/>
    </source>
</evidence>
<evidence type="ECO:0000259" key="11">
    <source>
        <dbReference type="Pfam" id="PF02705"/>
    </source>
</evidence>
<dbReference type="Proteomes" id="UP001168877">
    <property type="component" value="Unassembled WGS sequence"/>
</dbReference>
<keyword evidence="3" id="KW-0813">Transport</keyword>
<evidence type="ECO:0000256" key="7">
    <source>
        <dbReference type="ARBA" id="ARBA00022989"/>
    </source>
</evidence>
<dbReference type="PANTHER" id="PTHR30540">
    <property type="entry name" value="OSMOTIC STRESS POTASSIUM TRANSPORTER"/>
    <property type="match status" value="1"/>
</dbReference>
<comment type="similarity">
    <text evidence="2 10">Belongs to the HAK/KUP transporter (TC 2.A.72.3) family.</text>
</comment>